<dbReference type="Proteomes" id="UP001062846">
    <property type="component" value="Chromosome 6"/>
</dbReference>
<comment type="caution">
    <text evidence="1">The sequence shown here is derived from an EMBL/GenBank/DDBJ whole genome shotgun (WGS) entry which is preliminary data.</text>
</comment>
<gene>
    <name evidence="1" type="ORF">RHMOL_Rhmol06G0241700</name>
</gene>
<reference evidence="1" key="1">
    <citation type="submission" date="2022-02" db="EMBL/GenBank/DDBJ databases">
        <title>Plant Genome Project.</title>
        <authorList>
            <person name="Zhang R.-G."/>
        </authorList>
    </citation>
    <scope>NUCLEOTIDE SEQUENCE</scope>
    <source>
        <strain evidence="1">AT1</strain>
    </source>
</reference>
<organism evidence="1 2">
    <name type="scientific">Rhododendron molle</name>
    <name type="common">Chinese azalea</name>
    <name type="synonym">Azalea mollis</name>
    <dbReference type="NCBI Taxonomy" id="49168"/>
    <lineage>
        <taxon>Eukaryota</taxon>
        <taxon>Viridiplantae</taxon>
        <taxon>Streptophyta</taxon>
        <taxon>Embryophyta</taxon>
        <taxon>Tracheophyta</taxon>
        <taxon>Spermatophyta</taxon>
        <taxon>Magnoliopsida</taxon>
        <taxon>eudicotyledons</taxon>
        <taxon>Gunneridae</taxon>
        <taxon>Pentapetalae</taxon>
        <taxon>asterids</taxon>
        <taxon>Ericales</taxon>
        <taxon>Ericaceae</taxon>
        <taxon>Ericoideae</taxon>
        <taxon>Rhodoreae</taxon>
        <taxon>Rhododendron</taxon>
    </lineage>
</organism>
<accession>A0ACC0NGV4</accession>
<proteinExistence type="predicted"/>
<evidence type="ECO:0000313" key="1">
    <source>
        <dbReference type="EMBL" id="KAI8552139.1"/>
    </source>
</evidence>
<sequence length="90" mass="10219">MSLKLDSRGKGLGKESVLMMMAFAIENFSIHIFRAKIGESNEASLLMFRRLGFMEVSHSEIFKEVTLELQITDLKREELLQLSGTMVTHA</sequence>
<evidence type="ECO:0000313" key="2">
    <source>
        <dbReference type="Proteomes" id="UP001062846"/>
    </source>
</evidence>
<keyword evidence="2" id="KW-1185">Reference proteome</keyword>
<protein>
    <submittedName>
        <fullName evidence="1">Uncharacterized protein</fullName>
    </submittedName>
</protein>
<name>A0ACC0NGV4_RHOML</name>
<dbReference type="EMBL" id="CM046393">
    <property type="protein sequence ID" value="KAI8552139.1"/>
    <property type="molecule type" value="Genomic_DNA"/>
</dbReference>